<dbReference type="AlphaFoldDB" id="T1G823"/>
<evidence type="ECO:0000313" key="2">
    <source>
        <dbReference type="EMBL" id="ESN89879.1"/>
    </source>
</evidence>
<dbReference type="eggNOG" id="KOG2169">
    <property type="taxonomic scope" value="Eukaryota"/>
</dbReference>
<evidence type="ECO:0000259" key="1">
    <source>
        <dbReference type="Pfam" id="PF25527"/>
    </source>
</evidence>
<reference evidence="2 4" key="2">
    <citation type="journal article" date="2013" name="Nature">
        <title>Insights into bilaterian evolution from three spiralian genomes.</title>
        <authorList>
            <person name="Simakov O."/>
            <person name="Marletaz F."/>
            <person name="Cho S.J."/>
            <person name="Edsinger-Gonzales E."/>
            <person name="Havlak P."/>
            <person name="Hellsten U."/>
            <person name="Kuo D.H."/>
            <person name="Larsson T."/>
            <person name="Lv J."/>
            <person name="Arendt D."/>
            <person name="Savage R."/>
            <person name="Osoegawa K."/>
            <person name="de Jong P."/>
            <person name="Grimwood J."/>
            <person name="Chapman J.A."/>
            <person name="Shapiro H."/>
            <person name="Aerts A."/>
            <person name="Otillar R.P."/>
            <person name="Terry A.Y."/>
            <person name="Boore J.L."/>
            <person name="Grigoriev I.V."/>
            <person name="Lindberg D.R."/>
            <person name="Seaver E.C."/>
            <person name="Weisblat D.A."/>
            <person name="Putnam N.H."/>
            <person name="Rokhsar D.S."/>
        </authorList>
    </citation>
    <scope>NUCLEOTIDE SEQUENCE</scope>
</reference>
<proteinExistence type="predicted"/>
<sequence>MSVCVLTETYRPDLELQLKCFHHEDRQASTNWPVSVTISVNARMLSIERSDNRLIA</sequence>
<name>T1G823_HELRO</name>
<dbReference type="CTD" id="20217220"/>
<dbReference type="EnsemblMetazoa" id="HelroT91303">
    <property type="protein sequence ID" value="HelroP91303"/>
    <property type="gene ID" value="HelroG91303"/>
</dbReference>
<evidence type="ECO:0000313" key="4">
    <source>
        <dbReference type="Proteomes" id="UP000015101"/>
    </source>
</evidence>
<dbReference type="Proteomes" id="UP000015101">
    <property type="component" value="Unassembled WGS sequence"/>
</dbReference>
<evidence type="ECO:0000313" key="3">
    <source>
        <dbReference type="EnsemblMetazoa" id="HelroP91303"/>
    </source>
</evidence>
<dbReference type="STRING" id="6412.T1G823"/>
<gene>
    <name evidence="3" type="primary">20217220</name>
    <name evidence="2" type="ORF">HELRODRAFT_91303</name>
</gene>
<dbReference type="HOGENOM" id="CLU_3016519_0_0_1"/>
<reference evidence="3" key="3">
    <citation type="submission" date="2015-06" db="UniProtKB">
        <authorList>
            <consortium name="EnsemblMetazoa"/>
        </authorList>
    </citation>
    <scope>IDENTIFICATION</scope>
</reference>
<dbReference type="OrthoDB" id="27975at2759"/>
<reference evidence="4" key="1">
    <citation type="submission" date="2012-12" db="EMBL/GenBank/DDBJ databases">
        <authorList>
            <person name="Hellsten U."/>
            <person name="Grimwood J."/>
            <person name="Chapman J.A."/>
            <person name="Shapiro H."/>
            <person name="Aerts A."/>
            <person name="Otillar R.P."/>
            <person name="Terry A.Y."/>
            <person name="Boore J.L."/>
            <person name="Simakov O."/>
            <person name="Marletaz F."/>
            <person name="Cho S.-J."/>
            <person name="Edsinger-Gonzales E."/>
            <person name="Havlak P."/>
            <person name="Kuo D.-H."/>
            <person name="Larsson T."/>
            <person name="Lv J."/>
            <person name="Arendt D."/>
            <person name="Savage R."/>
            <person name="Osoegawa K."/>
            <person name="de Jong P."/>
            <person name="Lindberg D.R."/>
            <person name="Seaver E.C."/>
            <person name="Weisblat D.A."/>
            <person name="Putnam N.H."/>
            <person name="Grigoriev I.V."/>
            <person name="Rokhsar D.S."/>
        </authorList>
    </citation>
    <scope>NUCLEOTIDE SEQUENCE</scope>
</reference>
<dbReference type="EMBL" id="KB097795">
    <property type="protein sequence ID" value="ESN89879.1"/>
    <property type="molecule type" value="Genomic_DNA"/>
</dbReference>
<dbReference type="InParanoid" id="T1G823"/>
<keyword evidence="4" id="KW-1185">Reference proteome</keyword>
<protein>
    <recommendedName>
        <fullName evidence="1">ZMIZ1/ZMIZ2 GBD-like domain-containing protein</fullName>
    </recommendedName>
</protein>
<dbReference type="GeneID" id="20217220"/>
<accession>T1G823</accession>
<organism evidence="3 4">
    <name type="scientific">Helobdella robusta</name>
    <name type="common">Californian leech</name>
    <dbReference type="NCBI Taxonomy" id="6412"/>
    <lineage>
        <taxon>Eukaryota</taxon>
        <taxon>Metazoa</taxon>
        <taxon>Spiralia</taxon>
        <taxon>Lophotrochozoa</taxon>
        <taxon>Annelida</taxon>
        <taxon>Clitellata</taxon>
        <taxon>Hirudinea</taxon>
        <taxon>Rhynchobdellida</taxon>
        <taxon>Glossiphoniidae</taxon>
        <taxon>Helobdella</taxon>
    </lineage>
</organism>
<dbReference type="Pfam" id="PF25527">
    <property type="entry name" value="GBD-like_ZMIZ1_ZMIZ2"/>
    <property type="match status" value="1"/>
</dbReference>
<dbReference type="RefSeq" id="XP_009032044.1">
    <property type="nucleotide sequence ID" value="XM_009033796.1"/>
</dbReference>
<dbReference type="KEGG" id="hro:HELRODRAFT_91303"/>
<dbReference type="EMBL" id="AMQM01008567">
    <property type="status" value="NOT_ANNOTATED_CDS"/>
    <property type="molecule type" value="Genomic_DNA"/>
</dbReference>
<dbReference type="InterPro" id="IPR057847">
    <property type="entry name" value="ZMIZ1/ZMIZ2_GBD-like"/>
</dbReference>
<feature type="domain" description="ZMIZ1/ZMIZ2 GBD-like" evidence="1">
    <location>
        <begin position="9"/>
        <end position="52"/>
    </location>
</feature>